<evidence type="ECO:0000313" key="1">
    <source>
        <dbReference type="EMBL" id="MCK9689624.1"/>
    </source>
</evidence>
<keyword evidence="2" id="KW-1185">Reference proteome</keyword>
<accession>A0A9X1YNQ1</accession>
<organism evidence="1 2">
    <name type="scientific">Scleromatobacter humisilvae</name>
    <dbReference type="NCBI Taxonomy" id="2897159"/>
    <lineage>
        <taxon>Bacteria</taxon>
        <taxon>Pseudomonadati</taxon>
        <taxon>Pseudomonadota</taxon>
        <taxon>Betaproteobacteria</taxon>
        <taxon>Burkholderiales</taxon>
        <taxon>Sphaerotilaceae</taxon>
        <taxon>Scleromatobacter</taxon>
    </lineage>
</organism>
<name>A0A9X1YNQ1_9BURK</name>
<dbReference type="EMBL" id="JAJLJH010000016">
    <property type="protein sequence ID" value="MCK9689624.1"/>
    <property type="molecule type" value="Genomic_DNA"/>
</dbReference>
<protein>
    <submittedName>
        <fullName evidence="1">Uncharacterized protein</fullName>
    </submittedName>
</protein>
<comment type="caution">
    <text evidence="1">The sequence shown here is derived from an EMBL/GenBank/DDBJ whole genome shotgun (WGS) entry which is preliminary data.</text>
</comment>
<sequence length="139" mass="14844">MNAEAWNHLADSARVLVHHASRLMGVLTHPTQSHDERTLGPIAAESAFALRHLLEAMAAAPELAAHVRTLQRFDIALAAWRRSVAEASPLAPRYQTALLQQAAQVVTSCLHVGALSDSESARTLVARRDGGGHASPPPP</sequence>
<reference evidence="1" key="1">
    <citation type="submission" date="2021-11" db="EMBL/GenBank/DDBJ databases">
        <title>BS-T2-15 a new species belonging to the Comamonadaceae family isolated from the soil of a French oak forest.</title>
        <authorList>
            <person name="Mieszkin S."/>
            <person name="Alain K."/>
        </authorList>
    </citation>
    <scope>NUCLEOTIDE SEQUENCE</scope>
    <source>
        <strain evidence="1">BS-T2-15</strain>
    </source>
</reference>
<dbReference type="AlphaFoldDB" id="A0A9X1YNQ1"/>
<dbReference type="Proteomes" id="UP001139353">
    <property type="component" value="Unassembled WGS sequence"/>
</dbReference>
<proteinExistence type="predicted"/>
<dbReference type="RefSeq" id="WP_275685674.1">
    <property type="nucleotide sequence ID" value="NZ_JAJLJH010000016.1"/>
</dbReference>
<evidence type="ECO:0000313" key="2">
    <source>
        <dbReference type="Proteomes" id="UP001139353"/>
    </source>
</evidence>
<gene>
    <name evidence="1" type="ORF">LPC04_28225</name>
</gene>